<dbReference type="InterPro" id="IPR007630">
    <property type="entry name" value="RNA_pol_sigma70_r4"/>
</dbReference>
<dbReference type="Proteomes" id="UP000694501">
    <property type="component" value="Unassembled WGS sequence"/>
</dbReference>
<reference evidence="3" key="1">
    <citation type="submission" date="2021-06" db="EMBL/GenBank/DDBJ databases">
        <title>Sequencing of actinobacteria type strains.</title>
        <authorList>
            <person name="Nguyen G.-S."/>
            <person name="Wentzel A."/>
        </authorList>
    </citation>
    <scope>NUCLEOTIDE SEQUENCE</scope>
    <source>
        <strain evidence="3">P38-E01</strain>
    </source>
</reference>
<dbReference type="AlphaFoldDB" id="A0A949JBD2"/>
<dbReference type="InterPro" id="IPR036388">
    <property type="entry name" value="WH-like_DNA-bd_sf"/>
</dbReference>
<accession>A0A949JBD2</accession>
<keyword evidence="4" id="KW-1185">Reference proteome</keyword>
<evidence type="ECO:0000256" key="1">
    <source>
        <dbReference type="SAM" id="MobiDB-lite"/>
    </source>
</evidence>
<evidence type="ECO:0000259" key="2">
    <source>
        <dbReference type="Pfam" id="PF04545"/>
    </source>
</evidence>
<gene>
    <name evidence="3" type="ORF">JGS22_003185</name>
</gene>
<dbReference type="GO" id="GO:0003700">
    <property type="term" value="F:DNA-binding transcription factor activity"/>
    <property type="evidence" value="ECO:0007669"/>
    <property type="project" value="InterPro"/>
</dbReference>
<dbReference type="InterPro" id="IPR013324">
    <property type="entry name" value="RNA_pol_sigma_r3/r4-like"/>
</dbReference>
<comment type="caution">
    <text evidence="3">The sequence shown here is derived from an EMBL/GenBank/DDBJ whole genome shotgun (WGS) entry which is preliminary data.</text>
</comment>
<dbReference type="SUPFAM" id="SSF88659">
    <property type="entry name" value="Sigma3 and sigma4 domains of RNA polymerase sigma factors"/>
    <property type="match status" value="1"/>
</dbReference>
<evidence type="ECO:0000313" key="4">
    <source>
        <dbReference type="Proteomes" id="UP000694501"/>
    </source>
</evidence>
<proteinExistence type="predicted"/>
<feature type="domain" description="RNA polymerase sigma-70 region 4" evidence="2">
    <location>
        <begin position="124"/>
        <end position="166"/>
    </location>
</feature>
<dbReference type="EMBL" id="JAELVF020000001">
    <property type="protein sequence ID" value="MBU7596666.1"/>
    <property type="molecule type" value="Genomic_DNA"/>
</dbReference>
<organism evidence="3 4">
    <name type="scientific">Streptomyces tardus</name>
    <dbReference type="NCBI Taxonomy" id="2780544"/>
    <lineage>
        <taxon>Bacteria</taxon>
        <taxon>Bacillati</taxon>
        <taxon>Actinomycetota</taxon>
        <taxon>Actinomycetes</taxon>
        <taxon>Kitasatosporales</taxon>
        <taxon>Streptomycetaceae</taxon>
        <taxon>Streptomyces</taxon>
    </lineage>
</organism>
<dbReference type="Pfam" id="PF04545">
    <property type="entry name" value="Sigma70_r4"/>
    <property type="match status" value="1"/>
</dbReference>
<protein>
    <recommendedName>
        <fullName evidence="2">RNA polymerase sigma-70 region 4 domain-containing protein</fullName>
    </recommendedName>
</protein>
<dbReference type="Gene3D" id="1.10.10.10">
    <property type="entry name" value="Winged helix-like DNA-binding domain superfamily/Winged helix DNA-binding domain"/>
    <property type="match status" value="1"/>
</dbReference>
<name>A0A949JBD2_9ACTN</name>
<evidence type="ECO:0000313" key="3">
    <source>
        <dbReference type="EMBL" id="MBU7596666.1"/>
    </source>
</evidence>
<dbReference type="GO" id="GO:0006352">
    <property type="term" value="P:DNA-templated transcription initiation"/>
    <property type="evidence" value="ECO:0007669"/>
    <property type="project" value="InterPro"/>
</dbReference>
<feature type="region of interest" description="Disordered" evidence="1">
    <location>
        <begin position="37"/>
        <end position="61"/>
    </location>
</feature>
<sequence>MGDRGAAEERRTAEFGTFVAGASGRLLHLGALLTTEPFGTASPHSRPSDSHPTDSDTGPAAHRTDLELLPAARKLLLHALARTYAGWDLLRQEDPYDRTRRELVDRFSHTAHHHRRSRGGTLGPLAPHERVVLVLRLFEDVPQGQVAAMLGLSEERVTAVHERALETMHPLAVARFGRHPARTHG</sequence>
<dbReference type="RefSeq" id="WP_211039136.1">
    <property type="nucleotide sequence ID" value="NZ_JAELVF020000001.1"/>
</dbReference>